<reference evidence="1 2" key="1">
    <citation type="journal article" date="2005" name="Science">
        <title>Extensive DNA inversions in the B. fragilis genome control variable gene expression.</title>
        <authorList>
            <person name="Cerdeno-Tarraga A.M."/>
            <person name="Patrick S."/>
            <person name="Crosmann L."/>
            <person name="Blakely G."/>
            <person name="Abratt V."/>
            <person name="Lennard N."/>
            <person name="Duerden B."/>
            <person name="Poxton I."/>
            <person name="Harris B."/>
            <person name="Quail M.A."/>
            <person name="Barron A."/>
            <person name="Clarck L."/>
            <person name="Corton C."/>
            <person name="Doggett J."/>
            <person name="Holden M.T.G."/>
            <person name="Larke N."/>
            <person name="Line A."/>
            <person name="Lord A."/>
            <person name="Norbertczak H."/>
            <person name="Ormond D."/>
            <person name="Price C."/>
            <person name="Rabbinowitsch E."/>
            <person name="Woodward J."/>
            <person name="Barrel B.G."/>
            <person name="Parkhill J."/>
        </authorList>
    </citation>
    <scope>NUCLEOTIDE SEQUENCE [LARGE SCALE GENOMIC DNA]</scope>
    <source>
        <strain evidence="2">ATCC 25285 / DSM 2151 / CCUG 4856 / JCM 11019 / LMG 10263 / NCTC 9343 / Onslow / VPI 2553 / EN-2</strain>
    </source>
</reference>
<keyword evidence="2" id="KW-1185">Reference proteome</keyword>
<sequence>MKIRNNDLSYKSIDIDIADGVSIHLYKCEYDELIKLLLPDMEQEIKNAYSLHQRAMEQRQQCWEMVKEIRELFYECSDEEFCIRKSLDEIEESKLVEVLEKYHKLLGFV</sequence>
<dbReference type="HOGENOM" id="CLU_2178526_0_0_10"/>
<proteinExistence type="predicted"/>
<dbReference type="GeneID" id="60368740"/>
<dbReference type="BioCyc" id="BFRA272559:G1GHZ-2528-MONOMER"/>
<accession>Q5LCQ5</accession>
<evidence type="ECO:0000313" key="2">
    <source>
        <dbReference type="Proteomes" id="UP000006731"/>
    </source>
</evidence>
<dbReference type="EMBL" id="CR626927">
    <property type="protein sequence ID" value="CAH08109.1"/>
    <property type="molecule type" value="Genomic_DNA"/>
</dbReference>
<dbReference type="AlphaFoldDB" id="Q5LCQ5"/>
<protein>
    <submittedName>
        <fullName evidence="1">Uncharacterized protein</fullName>
    </submittedName>
</protein>
<name>Q5LCQ5_BACFN</name>
<gene>
    <name evidence="1" type="ORF">BF9343_2328</name>
</gene>
<dbReference type="PaxDb" id="272559-BF9343_2328"/>
<accession>A0A380Z199</accession>
<dbReference type="KEGG" id="bfs:BF9343_2328"/>
<evidence type="ECO:0000313" key="1">
    <source>
        <dbReference type="EMBL" id="CAH08109.1"/>
    </source>
</evidence>
<organism evidence="1 2">
    <name type="scientific">Bacteroides fragilis (strain ATCC 25285 / DSM 2151 / CCUG 4856 / JCM 11019 / LMG 10263 / NCTC 9343 / Onslow / VPI 2553 / EN-2)</name>
    <dbReference type="NCBI Taxonomy" id="272559"/>
    <lineage>
        <taxon>Bacteria</taxon>
        <taxon>Pseudomonadati</taxon>
        <taxon>Bacteroidota</taxon>
        <taxon>Bacteroidia</taxon>
        <taxon>Bacteroidales</taxon>
        <taxon>Bacteroidaceae</taxon>
        <taxon>Bacteroides</taxon>
    </lineage>
</organism>
<dbReference type="RefSeq" id="WP_010992999.1">
    <property type="nucleotide sequence ID" value="NC_003228.3"/>
</dbReference>
<dbReference type="Proteomes" id="UP000006731">
    <property type="component" value="Chromosome"/>
</dbReference>